<evidence type="ECO:0000313" key="9">
    <source>
        <dbReference type="EMBL" id="PZO82754.1"/>
    </source>
</evidence>
<evidence type="ECO:0000313" key="10">
    <source>
        <dbReference type="Proteomes" id="UP000249557"/>
    </source>
</evidence>
<evidence type="ECO:0000256" key="7">
    <source>
        <dbReference type="ARBA" id="ARBA00023237"/>
    </source>
</evidence>
<comment type="similarity">
    <text evidence="2">Belongs to the OmpP1/FadL family.</text>
</comment>
<reference evidence="9 10" key="1">
    <citation type="submission" date="2017-08" db="EMBL/GenBank/DDBJ databases">
        <title>Infants hospitalized years apart are colonized by the same room-sourced microbial strains.</title>
        <authorList>
            <person name="Brooks B."/>
            <person name="Olm M.R."/>
            <person name="Firek B.A."/>
            <person name="Baker R."/>
            <person name="Thomas B.C."/>
            <person name="Morowitz M.J."/>
            <person name="Banfield J.F."/>
        </authorList>
    </citation>
    <scope>NUCLEOTIDE SEQUENCE [LARGE SCALE GENOMIC DNA]</scope>
    <source>
        <strain evidence="9">S2_018_000_R2_104</strain>
    </source>
</reference>
<evidence type="ECO:0000256" key="5">
    <source>
        <dbReference type="ARBA" id="ARBA00022729"/>
    </source>
</evidence>
<feature type="signal peptide" evidence="8">
    <location>
        <begin position="1"/>
        <end position="25"/>
    </location>
</feature>
<dbReference type="AlphaFoldDB" id="A0A2W4ZK36"/>
<dbReference type="PANTHER" id="PTHR35093:SF3">
    <property type="entry name" value="LONG-CHAIN FATTY ACID TRANSPORT PROTEIN"/>
    <property type="match status" value="1"/>
</dbReference>
<name>A0A2W4ZK36_9BACT</name>
<dbReference type="InterPro" id="IPR005017">
    <property type="entry name" value="OMPP1/FadL/TodX"/>
</dbReference>
<comment type="subcellular location">
    <subcellularLocation>
        <location evidence="1">Cell outer membrane</location>
        <topology evidence="1">Multi-pass membrane protein</topology>
    </subcellularLocation>
</comment>
<dbReference type="Pfam" id="PF03349">
    <property type="entry name" value="Toluene_X"/>
    <property type="match status" value="1"/>
</dbReference>
<evidence type="ECO:0000256" key="2">
    <source>
        <dbReference type="ARBA" id="ARBA00008163"/>
    </source>
</evidence>
<dbReference type="Gene3D" id="2.40.160.60">
    <property type="entry name" value="Outer membrane protein transport protein (OMPP1/FadL/TodX)"/>
    <property type="match status" value="1"/>
</dbReference>
<dbReference type="Proteomes" id="UP000249557">
    <property type="component" value="Unassembled WGS sequence"/>
</dbReference>
<evidence type="ECO:0000256" key="1">
    <source>
        <dbReference type="ARBA" id="ARBA00004571"/>
    </source>
</evidence>
<evidence type="ECO:0008006" key="11">
    <source>
        <dbReference type="Google" id="ProtNLM"/>
    </source>
</evidence>
<keyword evidence="6" id="KW-0472">Membrane</keyword>
<organism evidence="9 10">
    <name type="scientific">Micavibrio aeruginosavorus</name>
    <dbReference type="NCBI Taxonomy" id="349221"/>
    <lineage>
        <taxon>Bacteria</taxon>
        <taxon>Pseudomonadati</taxon>
        <taxon>Bdellovibrionota</taxon>
        <taxon>Bdellovibrionia</taxon>
        <taxon>Bdellovibrionales</taxon>
        <taxon>Pseudobdellovibrionaceae</taxon>
        <taxon>Micavibrio</taxon>
    </lineage>
</organism>
<dbReference type="EMBL" id="QFNK01000243">
    <property type="protein sequence ID" value="PZO82754.1"/>
    <property type="molecule type" value="Genomic_DNA"/>
</dbReference>
<keyword evidence="5 8" id="KW-0732">Signal</keyword>
<keyword evidence="3" id="KW-1134">Transmembrane beta strand</keyword>
<gene>
    <name evidence="9" type="ORF">DI626_09750</name>
</gene>
<dbReference type="GO" id="GO:0009279">
    <property type="term" value="C:cell outer membrane"/>
    <property type="evidence" value="ECO:0007669"/>
    <property type="project" value="UniProtKB-SubCell"/>
</dbReference>
<accession>A0A2W4ZK36</accession>
<evidence type="ECO:0000256" key="8">
    <source>
        <dbReference type="SAM" id="SignalP"/>
    </source>
</evidence>
<keyword evidence="4" id="KW-0812">Transmembrane</keyword>
<dbReference type="PANTHER" id="PTHR35093">
    <property type="entry name" value="OUTER MEMBRANE PROTEIN NMB0088-RELATED"/>
    <property type="match status" value="1"/>
</dbReference>
<proteinExistence type="inferred from homology"/>
<dbReference type="SUPFAM" id="SSF56935">
    <property type="entry name" value="Porins"/>
    <property type="match status" value="1"/>
</dbReference>
<feature type="chain" id="PRO_5015897539" description="Outer membrane transport family protein" evidence="8">
    <location>
        <begin position="26"/>
        <end position="443"/>
    </location>
</feature>
<evidence type="ECO:0000256" key="4">
    <source>
        <dbReference type="ARBA" id="ARBA00022692"/>
    </source>
</evidence>
<comment type="caution">
    <text evidence="9">The sequence shown here is derived from an EMBL/GenBank/DDBJ whole genome shotgun (WGS) entry which is preliminary data.</text>
</comment>
<evidence type="ECO:0000256" key="3">
    <source>
        <dbReference type="ARBA" id="ARBA00022452"/>
    </source>
</evidence>
<sequence length="443" mass="46986">MNTRFLRLSLLSTACVLGMSASANAAGFYLQEQSVSGLGTAFAGAAADTPDASTVYYNPAGMVNLRRPEIYAGASLLLPSADFDNTGSTYTATAALGGATSAVTGNDSGNPFDPEILPQLYGVLPVNDRLSLGLGINSAFGLADDYGSDFVGRYNSTDSELLTISMQPTAAYKVTDWLSVGAGVNIQYVYANLKNRIPAPTAGGASPNQAADGNLRLRGDDVDFGYNFGIQMQPTDTTKLGLTYKTSINHELEGDVDITNPTSAFLGGLSGASVTSEGKAKLSLPDIASFGVSQQLDDKWTVLGSVNWYRWSNFDNIPTSATVLPNGGSVTDQNYENTWGFALGARYRMNDQWLLKGGVQYDQTPTITADRSTRVPDGDRMWFTAGVTYSLTPQIDLDLSGAYVNVSEERVEVTDTFATGTVVTRGDTDGSVGILAGAIRYKF</sequence>
<evidence type="ECO:0000256" key="6">
    <source>
        <dbReference type="ARBA" id="ARBA00023136"/>
    </source>
</evidence>
<keyword evidence="7" id="KW-0998">Cell outer membrane</keyword>
<dbReference type="GO" id="GO:0015483">
    <property type="term" value="F:long-chain fatty acid transporting porin activity"/>
    <property type="evidence" value="ECO:0007669"/>
    <property type="project" value="TreeGrafter"/>
</dbReference>
<protein>
    <recommendedName>
        <fullName evidence="11">Outer membrane transport family protein</fullName>
    </recommendedName>
</protein>